<dbReference type="PANTHER" id="PTHR15598:SF5">
    <property type="entry name" value="ENHANCER OF MRNA-DECAPPING PROTEIN 4"/>
    <property type="match status" value="1"/>
</dbReference>
<comment type="similarity">
    <text evidence="2">Belongs to the WD repeat EDC4 family.</text>
</comment>
<evidence type="ECO:0000256" key="8">
    <source>
        <dbReference type="SAM" id="MobiDB-lite"/>
    </source>
</evidence>
<feature type="domain" description="Enhancer of mRNA-decapping protein 4 WD40 repeat region" evidence="9">
    <location>
        <begin position="81"/>
        <end position="413"/>
    </location>
</feature>
<dbReference type="CTD" id="34541"/>
<dbReference type="Proteomes" id="UP000494040">
    <property type="component" value="Unassembled WGS sequence"/>
</dbReference>
<dbReference type="EnsemblMetazoa" id="XM_014404121.2">
    <property type="protein sequence ID" value="XP_014259607.1"/>
    <property type="gene ID" value="LOC106672585"/>
</dbReference>
<evidence type="ECO:0000256" key="7">
    <source>
        <dbReference type="SAM" id="Coils"/>
    </source>
</evidence>
<dbReference type="KEGG" id="clec:106672585"/>
<keyword evidence="12" id="KW-1185">Reference proteome</keyword>
<protein>
    <recommendedName>
        <fullName evidence="13">Enhancer of mRNA-decapping protein 4</fullName>
    </recommendedName>
</protein>
<evidence type="ECO:0000256" key="5">
    <source>
        <dbReference type="ARBA" id="ARBA00022737"/>
    </source>
</evidence>
<dbReference type="AlphaFoldDB" id="A0A8I6TKB5"/>
<dbReference type="InterPro" id="IPR045152">
    <property type="entry name" value="EDC4-like"/>
</dbReference>
<dbReference type="Pfam" id="PF21289">
    <property type="entry name" value="EDC4_C"/>
    <property type="match status" value="1"/>
</dbReference>
<dbReference type="OrthoDB" id="21128at2759"/>
<sequence>MLEVSFNHYILRICFLITVTIIKKYFKGRLQTMSMFGTMKRHKEKSFQLLDYTTYGEEASCVKLVSEDVRVISSQGDHTTGSSKVKMHNIVDYSWEEKFYAGQLLAVHMGGKYFAYGIKAVNKTQSVIRVINRETSKRALIKGIEGMIEDLAFAFIPNKVILACLDCSGAVQVHNIEQEGNEITCKLILHILVVKDDTLETYLPRRVFWCPYMTEDENAAARDPYEDEIRHLLAVTRDNKIEMWNVAVVSRNHGSGPLMSEQISEGFLEIEVSTHLISDAAFSPDGTAIATASYDGKCKFFQVYMYGEEEPRCLHEWEPHGGEAVTTLLFLDNLRNPHPDFQFWKFAMTGAKNNCELKLWSCETWECLQTITFSSSVPRGNKQLKAGIDLAAGYILLSDMFSRLLYIMELQKKTNETQPFVQTITEFKLPCAILSFGIVDAGPKVFKANTSFSLEDLCNGEGDEESQMAVLVRMFVVQPKSLQECHIVFQTSNAILVPPQMNKFVSRKIPSLPELTENTNSGNSTSSQQPVQLNLMKPEAFHSPARESPTTIRESGNSSDRESQNLKTYAANTVLISSNEVTTAGGFVSAGSSPSREVQEILSSPRFFNQSTQQPSEHTPNNLSCPVSLPNDKLRGLESAIHTLSSDISSLTHLISKQNSEIEALKENIRRKDMDNSSDLEETMVRALLNSKVKCAMSNKVLAEEISSNLQPSVLSLISKEMQQQIRPVVKKTLEELKVIIQNEISTKLTASDQILKDNLGKLIRSKPFMETLNSQLSISAGNAMEHIYKDTFTKLAVPVFEKACANLFKQINDTFSKGLTEYIKEIEAHACKSNERMNMEIIAMQSATEHMTVATQKFSTLVEKETKRLEDAILEVGRNIKGSTLNNGNMRSGTATPAQHFLDSQQLITQLSQLIKQGDYNTAFQQALSASDLSLVMYVCEKVGPHQVFTQNGCLLQQHILLSLIQQLSADMSHHSETKYKYLEEAIMNLDNCNANTREHMPNVLGVLLKQLQVYIATNPKGKFNRRAKMLTMATQSLL</sequence>
<accession>A0A8I6TKB5</accession>
<evidence type="ECO:0000256" key="2">
    <source>
        <dbReference type="ARBA" id="ARBA00009639"/>
    </source>
</evidence>
<evidence type="ECO:0000313" key="12">
    <source>
        <dbReference type="Proteomes" id="UP000494040"/>
    </source>
</evidence>
<feature type="region of interest" description="Disordered" evidence="8">
    <location>
        <begin position="542"/>
        <end position="564"/>
    </location>
</feature>
<keyword evidence="4" id="KW-0853">WD repeat</keyword>
<evidence type="ECO:0000256" key="3">
    <source>
        <dbReference type="ARBA" id="ARBA00022490"/>
    </source>
</evidence>
<dbReference type="GO" id="GO:0000932">
    <property type="term" value="C:P-body"/>
    <property type="evidence" value="ECO:0007669"/>
    <property type="project" value="UniProtKB-SubCell"/>
</dbReference>
<dbReference type="Pfam" id="PF16529">
    <property type="entry name" value="Ge1_WD40"/>
    <property type="match status" value="1"/>
</dbReference>
<feature type="domain" description="Enhancer of mRNA-decapping protein 4 C-terminal" evidence="10">
    <location>
        <begin position="913"/>
        <end position="1032"/>
    </location>
</feature>
<dbReference type="RefSeq" id="XP_014259607.1">
    <property type="nucleotide sequence ID" value="XM_014404121.2"/>
</dbReference>
<dbReference type="Gene3D" id="1.10.220.100">
    <property type="entry name" value="conserved c-terminal region of ge- 1"/>
    <property type="match status" value="1"/>
</dbReference>
<feature type="coiled-coil region" evidence="7">
    <location>
        <begin position="648"/>
        <end position="675"/>
    </location>
</feature>
<comment type="subcellular location">
    <subcellularLocation>
        <location evidence="1">Cytoplasm</location>
        <location evidence="1">P-body</location>
    </subcellularLocation>
</comment>
<dbReference type="InterPro" id="IPR049404">
    <property type="entry name" value="EDC4_C"/>
</dbReference>
<organism evidence="11 12">
    <name type="scientific">Cimex lectularius</name>
    <name type="common">Bed bug</name>
    <name type="synonym">Acanthia lectularia</name>
    <dbReference type="NCBI Taxonomy" id="79782"/>
    <lineage>
        <taxon>Eukaryota</taxon>
        <taxon>Metazoa</taxon>
        <taxon>Ecdysozoa</taxon>
        <taxon>Arthropoda</taxon>
        <taxon>Hexapoda</taxon>
        <taxon>Insecta</taxon>
        <taxon>Pterygota</taxon>
        <taxon>Neoptera</taxon>
        <taxon>Paraneoptera</taxon>
        <taxon>Hemiptera</taxon>
        <taxon>Heteroptera</taxon>
        <taxon>Panheteroptera</taxon>
        <taxon>Cimicomorpha</taxon>
        <taxon>Cimicidae</taxon>
        <taxon>Cimex</taxon>
    </lineage>
</organism>
<dbReference type="GO" id="GO:0031087">
    <property type="term" value="P:deadenylation-independent decapping of nuclear-transcribed mRNA"/>
    <property type="evidence" value="ECO:0007669"/>
    <property type="project" value="InterPro"/>
</dbReference>
<evidence type="ECO:0000256" key="4">
    <source>
        <dbReference type="ARBA" id="ARBA00022574"/>
    </source>
</evidence>
<keyword evidence="3" id="KW-0963">Cytoplasm</keyword>
<dbReference type="InterPro" id="IPR015943">
    <property type="entry name" value="WD40/YVTN_repeat-like_dom_sf"/>
</dbReference>
<reference evidence="11" key="1">
    <citation type="submission" date="2022-01" db="UniProtKB">
        <authorList>
            <consortium name="EnsemblMetazoa"/>
        </authorList>
    </citation>
    <scope>IDENTIFICATION</scope>
</reference>
<evidence type="ECO:0000256" key="6">
    <source>
        <dbReference type="ARBA" id="ARBA00023054"/>
    </source>
</evidence>
<evidence type="ECO:0000256" key="1">
    <source>
        <dbReference type="ARBA" id="ARBA00004201"/>
    </source>
</evidence>
<dbReference type="InterPro" id="IPR036322">
    <property type="entry name" value="WD40_repeat_dom_sf"/>
</dbReference>
<dbReference type="PANTHER" id="PTHR15598">
    <property type="entry name" value="ENHANCER OF MRNA-DECAPPING PROTEIN 4"/>
    <property type="match status" value="1"/>
</dbReference>
<feature type="compositionally biased region" description="Polar residues" evidence="8">
    <location>
        <begin position="548"/>
        <end position="558"/>
    </location>
</feature>
<dbReference type="SUPFAM" id="SSF50978">
    <property type="entry name" value="WD40 repeat-like"/>
    <property type="match status" value="1"/>
</dbReference>
<dbReference type="InterPro" id="IPR044938">
    <property type="entry name" value="EDC4_C_sf"/>
</dbReference>
<evidence type="ECO:0008006" key="13">
    <source>
        <dbReference type="Google" id="ProtNLM"/>
    </source>
</evidence>
<proteinExistence type="inferred from homology"/>
<keyword evidence="6 7" id="KW-0175">Coiled coil</keyword>
<evidence type="ECO:0000313" key="11">
    <source>
        <dbReference type="EnsemblMetazoa" id="XP_014259607.1"/>
    </source>
</evidence>
<name>A0A8I6TKB5_CIMLE</name>
<evidence type="ECO:0000259" key="10">
    <source>
        <dbReference type="Pfam" id="PF21289"/>
    </source>
</evidence>
<evidence type="ECO:0000259" key="9">
    <source>
        <dbReference type="Pfam" id="PF16529"/>
    </source>
</evidence>
<dbReference type="GeneID" id="106672585"/>
<keyword evidence="5" id="KW-0677">Repeat</keyword>
<dbReference type="Gene3D" id="6.10.140.270">
    <property type="match status" value="1"/>
</dbReference>
<dbReference type="OMA" id="MPMPSEF"/>
<dbReference type="Gene3D" id="2.130.10.10">
    <property type="entry name" value="YVTN repeat-like/Quinoprotein amine dehydrogenase"/>
    <property type="match status" value="1"/>
</dbReference>
<dbReference type="InterPro" id="IPR032401">
    <property type="entry name" value="EDC4_WD40"/>
</dbReference>